<feature type="repeat" description="WD" evidence="5">
    <location>
        <begin position="109"/>
        <end position="142"/>
    </location>
</feature>
<dbReference type="PANTHER" id="PTHR19849">
    <property type="entry name" value="PHOSPHOLIPASE A-2-ACTIVATING PROTEIN"/>
    <property type="match status" value="1"/>
</dbReference>
<dbReference type="GO" id="GO:0010992">
    <property type="term" value="P:ubiquitin recycling"/>
    <property type="evidence" value="ECO:0007669"/>
    <property type="project" value="TreeGrafter"/>
</dbReference>
<evidence type="ECO:0000256" key="5">
    <source>
        <dbReference type="PROSITE-ProRule" id="PRU00221"/>
    </source>
</evidence>
<evidence type="ECO:0000313" key="9">
    <source>
        <dbReference type="EMBL" id="KIV76875.1"/>
    </source>
</evidence>
<accession>A0A0D1VLL4</accession>
<feature type="domain" description="PUL" evidence="8">
    <location>
        <begin position="500"/>
        <end position="802"/>
    </location>
</feature>
<dbReference type="Gene3D" id="3.10.20.870">
    <property type="entry name" value="PFU (PLAA family ubiquitin binding), C-terminal domain"/>
    <property type="match status" value="1"/>
</dbReference>
<gene>
    <name evidence="9" type="ORF">PV11_08726</name>
</gene>
<keyword evidence="3 5" id="KW-0853">WD repeat</keyword>
<evidence type="ECO:0000256" key="6">
    <source>
        <dbReference type="SAM" id="MobiDB-lite"/>
    </source>
</evidence>
<dbReference type="HOGENOM" id="CLU_011791_2_0_1"/>
<dbReference type="GO" id="GO:0043130">
    <property type="term" value="F:ubiquitin binding"/>
    <property type="evidence" value="ECO:0007669"/>
    <property type="project" value="TreeGrafter"/>
</dbReference>
<evidence type="ECO:0000259" key="8">
    <source>
        <dbReference type="PROSITE" id="PS51396"/>
    </source>
</evidence>
<dbReference type="InterPro" id="IPR011989">
    <property type="entry name" value="ARM-like"/>
</dbReference>
<evidence type="ECO:0000313" key="10">
    <source>
        <dbReference type="Proteomes" id="UP000053599"/>
    </source>
</evidence>
<name>A0A0D1VLL4_9EURO</name>
<dbReference type="Pfam" id="PF09070">
    <property type="entry name" value="PFU"/>
    <property type="match status" value="1"/>
</dbReference>
<dbReference type="Gene3D" id="2.130.10.10">
    <property type="entry name" value="YVTN repeat-like/Quinoprotein amine dehydrogenase"/>
    <property type="match status" value="1"/>
</dbReference>
<evidence type="ECO:0000256" key="4">
    <source>
        <dbReference type="ARBA" id="ARBA00022737"/>
    </source>
</evidence>
<reference evidence="9 10" key="1">
    <citation type="submission" date="2015-01" db="EMBL/GenBank/DDBJ databases">
        <title>The Genome Sequence of Exophiala sideris CBS121828.</title>
        <authorList>
            <consortium name="The Broad Institute Genomics Platform"/>
            <person name="Cuomo C."/>
            <person name="de Hoog S."/>
            <person name="Gorbushina A."/>
            <person name="Stielow B."/>
            <person name="Teixiera M."/>
            <person name="Abouelleil A."/>
            <person name="Chapman S.B."/>
            <person name="Priest M."/>
            <person name="Young S.K."/>
            <person name="Wortman J."/>
            <person name="Nusbaum C."/>
            <person name="Birren B."/>
        </authorList>
    </citation>
    <scope>NUCLEOTIDE SEQUENCE [LARGE SCALE GENOMIC DNA]</scope>
    <source>
        <strain evidence="9 10">CBS 121828</strain>
    </source>
</reference>
<dbReference type="OrthoDB" id="10265988at2759"/>
<dbReference type="PROSITE" id="PS51394">
    <property type="entry name" value="PFU"/>
    <property type="match status" value="1"/>
</dbReference>
<dbReference type="Gene3D" id="1.25.10.10">
    <property type="entry name" value="Leucine-rich Repeat Variant"/>
    <property type="match status" value="1"/>
</dbReference>
<feature type="domain" description="PFU" evidence="7">
    <location>
        <begin position="373"/>
        <end position="469"/>
    </location>
</feature>
<keyword evidence="2" id="KW-0963">Cytoplasm</keyword>
<evidence type="ECO:0000256" key="2">
    <source>
        <dbReference type="ARBA" id="ARBA00022490"/>
    </source>
</evidence>
<sequence>MSGSAPDFKLSATLRGHQSDVRGVLLPDPSFAVTASRDGTTKVWKRTSTNPPIYDPSESSQGAQFKTCLAYVPPSKEYQDGLILSSGQDALIEARQPTSTAEVNADAIMVGHSHQVCSIDVCSEANYFVSGSWDSTAKVWEIGRWEIAFDLPGHTATVWSVLAYDRETIVTGCADRAIRVFDVRGKMLLSWDGKDIVRALTKLPKGHHTGAEIASASNDGVIRLWTLKGDLVAELFGHEAFIYALAVLPSGELVSSGEDRSVRIWQGTTCVQVITLPAISVWAVSTSPNGDIIVGSSDKLARIFSRDPERVADAEGLAQFEESLQASSIPQQQVGQVNMTDLPGPEFLQKKSGTKEGQSHIVKESDGSASLYQWSMSQQSWIKIGQVVDSTSSGGNKTAYNGKEYDYVFDIDIEDGKPPLKLPFNVTQNPYDAATKFLTDNELPMSYLEETANFIIKNTQGATLGQSQPVGADPWGTENRYRPGEVPTSSYKPPPAPAKQILPQKEYLPVVIGKPAAAMAQISKKNTEYGASDMAVSEDEIKRLSTVAQQLEKYNFQGKPSLASSSQLQEAVSILIRVGTHWQPPANRLAGLDLLRFIAAAAKEFPVADADGVDVVASIFGSGIFDADFVRTNNKLAMIAMRFYSNLLYTSGTGRELVREHLESVLESLKPLSAIVTTDVSVAVALTTLYLNIAVLITTDKSSNSDANANYGLSLVEELSRILAAFPAVDHTASAAPSAQSTEPAYRTTVALGTILVGLKNAELTSAAKDIFDVPKALEQLRSKKYLEEPRFKTVLGEIQAALR</sequence>
<organism evidence="9 10">
    <name type="scientific">Exophiala sideris</name>
    <dbReference type="NCBI Taxonomy" id="1016849"/>
    <lineage>
        <taxon>Eukaryota</taxon>
        <taxon>Fungi</taxon>
        <taxon>Dikarya</taxon>
        <taxon>Ascomycota</taxon>
        <taxon>Pezizomycotina</taxon>
        <taxon>Eurotiomycetes</taxon>
        <taxon>Chaetothyriomycetidae</taxon>
        <taxon>Chaetothyriales</taxon>
        <taxon>Herpotrichiellaceae</taxon>
        <taxon>Exophiala</taxon>
    </lineage>
</organism>
<dbReference type="EMBL" id="KN846954">
    <property type="protein sequence ID" value="KIV76875.1"/>
    <property type="molecule type" value="Genomic_DNA"/>
</dbReference>
<dbReference type="Proteomes" id="UP000053599">
    <property type="component" value="Unassembled WGS sequence"/>
</dbReference>
<dbReference type="PROSITE" id="PS51396">
    <property type="entry name" value="PUL"/>
    <property type="match status" value="1"/>
</dbReference>
<dbReference type="SMART" id="SM00320">
    <property type="entry name" value="WD40"/>
    <property type="match status" value="6"/>
</dbReference>
<dbReference type="PRINTS" id="PR00320">
    <property type="entry name" value="GPROTEINBRPT"/>
</dbReference>
<dbReference type="Pfam" id="PF00400">
    <property type="entry name" value="WD40"/>
    <property type="match status" value="6"/>
</dbReference>
<dbReference type="GO" id="GO:0005634">
    <property type="term" value="C:nucleus"/>
    <property type="evidence" value="ECO:0007669"/>
    <property type="project" value="TreeGrafter"/>
</dbReference>
<dbReference type="PROSITE" id="PS50082">
    <property type="entry name" value="WD_REPEATS_2"/>
    <property type="match status" value="3"/>
</dbReference>
<dbReference type="InterPro" id="IPR015155">
    <property type="entry name" value="PFU"/>
</dbReference>
<dbReference type="InterPro" id="IPR013535">
    <property type="entry name" value="PUL_dom"/>
</dbReference>
<dbReference type="InterPro" id="IPR001680">
    <property type="entry name" value="WD40_rpt"/>
</dbReference>
<feature type="region of interest" description="Disordered" evidence="6">
    <location>
        <begin position="465"/>
        <end position="498"/>
    </location>
</feature>
<evidence type="ECO:0008006" key="11">
    <source>
        <dbReference type="Google" id="ProtNLM"/>
    </source>
</evidence>
<dbReference type="InterPro" id="IPR015943">
    <property type="entry name" value="WD40/YVTN_repeat-like_dom_sf"/>
</dbReference>
<dbReference type="GO" id="GO:0005737">
    <property type="term" value="C:cytoplasm"/>
    <property type="evidence" value="ECO:0007669"/>
    <property type="project" value="UniProtKB-SubCell"/>
</dbReference>
<dbReference type="GO" id="GO:0043161">
    <property type="term" value="P:proteasome-mediated ubiquitin-dependent protein catabolic process"/>
    <property type="evidence" value="ECO:0007669"/>
    <property type="project" value="TreeGrafter"/>
</dbReference>
<keyword evidence="4" id="KW-0677">Repeat</keyword>
<dbReference type="InterPro" id="IPR038122">
    <property type="entry name" value="PFU_sf"/>
</dbReference>
<comment type="subcellular location">
    <subcellularLocation>
        <location evidence="1">Cytoplasm</location>
    </subcellularLocation>
</comment>
<proteinExistence type="predicted"/>
<dbReference type="PROSITE" id="PS50294">
    <property type="entry name" value="WD_REPEATS_REGION"/>
    <property type="match status" value="2"/>
</dbReference>
<feature type="repeat" description="WD" evidence="5">
    <location>
        <begin position="14"/>
        <end position="45"/>
    </location>
</feature>
<dbReference type="AlphaFoldDB" id="A0A0D1VLL4"/>
<dbReference type="CDD" id="cd00200">
    <property type="entry name" value="WD40"/>
    <property type="match status" value="1"/>
</dbReference>
<dbReference type="SUPFAM" id="SSF50978">
    <property type="entry name" value="WD40 repeat-like"/>
    <property type="match status" value="1"/>
</dbReference>
<dbReference type="Pfam" id="PF08324">
    <property type="entry name" value="PUL"/>
    <property type="match status" value="1"/>
</dbReference>
<feature type="repeat" description="WD" evidence="5">
    <location>
        <begin position="235"/>
        <end position="266"/>
    </location>
</feature>
<dbReference type="InterPro" id="IPR036322">
    <property type="entry name" value="WD40_repeat_dom_sf"/>
</dbReference>
<evidence type="ECO:0000259" key="7">
    <source>
        <dbReference type="PROSITE" id="PS51394"/>
    </source>
</evidence>
<protein>
    <recommendedName>
        <fullName evidence="11">PUL domain-containing protein</fullName>
    </recommendedName>
</protein>
<evidence type="ECO:0000256" key="3">
    <source>
        <dbReference type="ARBA" id="ARBA00022574"/>
    </source>
</evidence>
<dbReference type="PANTHER" id="PTHR19849:SF0">
    <property type="entry name" value="PHOSPHOLIPASE A-2-ACTIVATING PROTEIN"/>
    <property type="match status" value="1"/>
</dbReference>
<dbReference type="STRING" id="1016849.A0A0D1VLL4"/>
<evidence type="ECO:0000256" key="1">
    <source>
        <dbReference type="ARBA" id="ARBA00004496"/>
    </source>
</evidence>
<dbReference type="InterPro" id="IPR020472">
    <property type="entry name" value="WD40_PAC1"/>
</dbReference>